<evidence type="ECO:0000256" key="8">
    <source>
        <dbReference type="PIRSR" id="PIRSR001500-2"/>
    </source>
</evidence>
<dbReference type="Gene3D" id="3.30.70.260">
    <property type="match status" value="1"/>
</dbReference>
<dbReference type="Proteomes" id="UP001139450">
    <property type="component" value="Unassembled WGS sequence"/>
</dbReference>
<keyword evidence="5" id="KW-0584">Phenylalanine biosynthesis</keyword>
<comment type="catalytic activity">
    <reaction evidence="7">
        <text>prephenate + H(+) = 3-phenylpyruvate + CO2 + H2O</text>
        <dbReference type="Rhea" id="RHEA:21648"/>
        <dbReference type="ChEBI" id="CHEBI:15377"/>
        <dbReference type="ChEBI" id="CHEBI:15378"/>
        <dbReference type="ChEBI" id="CHEBI:16526"/>
        <dbReference type="ChEBI" id="CHEBI:18005"/>
        <dbReference type="ChEBI" id="CHEBI:29934"/>
        <dbReference type="EC" id="4.2.1.51"/>
    </reaction>
</comment>
<accession>A0A9X1X0U6</accession>
<reference evidence="11" key="1">
    <citation type="submission" date="2022-04" db="EMBL/GenBank/DDBJ databases">
        <title>Mucilaginibacter sp. RS28 isolated from freshwater.</title>
        <authorList>
            <person name="Ko S.-R."/>
        </authorList>
    </citation>
    <scope>NUCLEOTIDE SEQUENCE</scope>
    <source>
        <strain evidence="11">RS28</strain>
    </source>
</reference>
<dbReference type="PANTHER" id="PTHR21022:SF19">
    <property type="entry name" value="PREPHENATE DEHYDRATASE-RELATED"/>
    <property type="match status" value="1"/>
</dbReference>
<evidence type="ECO:0000256" key="5">
    <source>
        <dbReference type="ARBA" id="ARBA00023222"/>
    </source>
</evidence>
<comment type="pathway">
    <text evidence="1">Amino-acid biosynthesis; L-phenylalanine biosynthesis; phenylpyruvate from prephenate: step 1/1.</text>
</comment>
<keyword evidence="6" id="KW-0456">Lyase</keyword>
<dbReference type="CDD" id="cd04905">
    <property type="entry name" value="ACT_CM-PDT"/>
    <property type="match status" value="1"/>
</dbReference>
<dbReference type="InterPro" id="IPR002912">
    <property type="entry name" value="ACT_dom"/>
</dbReference>
<dbReference type="PROSITE" id="PS51171">
    <property type="entry name" value="PREPHENATE_DEHYDR_3"/>
    <property type="match status" value="1"/>
</dbReference>
<dbReference type="InterPro" id="IPR001086">
    <property type="entry name" value="Preph_deHydtase"/>
</dbReference>
<feature type="site" description="Essential for prephenate dehydratase activity" evidence="8">
    <location>
        <position position="177"/>
    </location>
</feature>
<feature type="domain" description="Prephenate dehydratase" evidence="9">
    <location>
        <begin position="7"/>
        <end position="184"/>
    </location>
</feature>
<dbReference type="InterPro" id="IPR045865">
    <property type="entry name" value="ACT-like_dom_sf"/>
</dbReference>
<dbReference type="Pfam" id="PF00800">
    <property type="entry name" value="PDT"/>
    <property type="match status" value="1"/>
</dbReference>
<sequence length="283" mass="32437">METQKPRVAIQGIRASFHEEAAFRFFGNDITTVECTSFKQTFEKLKAGEADYLVMAIENNIAGSILPNYNLLLSYNFPVVGEVYVPIQLHLMGLPGVAFEQITTVTSHPMAIRQCDDFFNDHPNLKVVESSDTAACAKRIRDEQLTDTVAIANNLAARIYDLQILERRIESNKKNFTRFLIMTTQENVQKTAADKASLCFEVRNEAGALFKVLEVFKEENINMSKIQSMPVLGKRDEYKFYVDVEWEAQGNYDRALRGILKFTHNFNILGEYKRYEEEESESR</sequence>
<dbReference type="EC" id="4.2.1.51" evidence="2"/>
<dbReference type="PROSITE" id="PS51671">
    <property type="entry name" value="ACT"/>
    <property type="match status" value="1"/>
</dbReference>
<evidence type="ECO:0000256" key="2">
    <source>
        <dbReference type="ARBA" id="ARBA00013147"/>
    </source>
</evidence>
<dbReference type="EMBL" id="JALJEJ010000002">
    <property type="protein sequence ID" value="MCJ8209079.1"/>
    <property type="molecule type" value="Genomic_DNA"/>
</dbReference>
<evidence type="ECO:0000259" key="10">
    <source>
        <dbReference type="PROSITE" id="PS51671"/>
    </source>
</evidence>
<dbReference type="GO" id="GO:0004664">
    <property type="term" value="F:prephenate dehydratase activity"/>
    <property type="evidence" value="ECO:0007669"/>
    <property type="project" value="UniProtKB-EC"/>
</dbReference>
<dbReference type="InterPro" id="IPR008242">
    <property type="entry name" value="Chor_mutase/pphenate_deHydtase"/>
</dbReference>
<proteinExistence type="predicted"/>
<gene>
    <name evidence="11" type="ORF">MUY27_05115</name>
</gene>
<comment type="caution">
    <text evidence="11">The sequence shown here is derived from an EMBL/GenBank/DDBJ whole genome shotgun (WGS) entry which is preliminary data.</text>
</comment>
<evidence type="ECO:0000313" key="11">
    <source>
        <dbReference type="EMBL" id="MCJ8209079.1"/>
    </source>
</evidence>
<dbReference type="PANTHER" id="PTHR21022">
    <property type="entry name" value="PREPHENATE DEHYDRATASE P PROTEIN"/>
    <property type="match status" value="1"/>
</dbReference>
<dbReference type="PIRSF" id="PIRSF001500">
    <property type="entry name" value="Chor_mut_pdt_Ppr"/>
    <property type="match status" value="1"/>
</dbReference>
<evidence type="ECO:0000313" key="12">
    <source>
        <dbReference type="Proteomes" id="UP001139450"/>
    </source>
</evidence>
<evidence type="ECO:0000256" key="4">
    <source>
        <dbReference type="ARBA" id="ARBA00023141"/>
    </source>
</evidence>
<dbReference type="AlphaFoldDB" id="A0A9X1X0U6"/>
<dbReference type="SUPFAM" id="SSF55021">
    <property type="entry name" value="ACT-like"/>
    <property type="match status" value="1"/>
</dbReference>
<dbReference type="CDD" id="cd13631">
    <property type="entry name" value="PBP2_Ct-PDT_like"/>
    <property type="match status" value="1"/>
</dbReference>
<evidence type="ECO:0000256" key="6">
    <source>
        <dbReference type="ARBA" id="ARBA00023239"/>
    </source>
</evidence>
<evidence type="ECO:0000256" key="7">
    <source>
        <dbReference type="ARBA" id="ARBA00047848"/>
    </source>
</evidence>
<name>A0A9X1X0U6_9SPHI</name>
<evidence type="ECO:0000256" key="3">
    <source>
        <dbReference type="ARBA" id="ARBA00022605"/>
    </source>
</evidence>
<organism evidence="11 12">
    <name type="scientific">Mucilaginibacter straminoryzae</name>
    <dbReference type="NCBI Taxonomy" id="2932774"/>
    <lineage>
        <taxon>Bacteria</taxon>
        <taxon>Pseudomonadati</taxon>
        <taxon>Bacteroidota</taxon>
        <taxon>Sphingobacteriia</taxon>
        <taxon>Sphingobacteriales</taxon>
        <taxon>Sphingobacteriaceae</taxon>
        <taxon>Mucilaginibacter</taxon>
    </lineage>
</organism>
<dbReference type="RefSeq" id="WP_245128913.1">
    <property type="nucleotide sequence ID" value="NZ_JALJEJ010000002.1"/>
</dbReference>
<feature type="domain" description="ACT" evidence="10">
    <location>
        <begin position="197"/>
        <end position="273"/>
    </location>
</feature>
<dbReference type="GO" id="GO:0009094">
    <property type="term" value="P:L-phenylalanine biosynthetic process"/>
    <property type="evidence" value="ECO:0007669"/>
    <property type="project" value="UniProtKB-KW"/>
</dbReference>
<protein>
    <recommendedName>
        <fullName evidence="2">prephenate dehydratase</fullName>
        <ecNumber evidence="2">4.2.1.51</ecNumber>
    </recommendedName>
</protein>
<evidence type="ECO:0000259" key="9">
    <source>
        <dbReference type="PROSITE" id="PS51171"/>
    </source>
</evidence>
<keyword evidence="12" id="KW-1185">Reference proteome</keyword>
<keyword evidence="3" id="KW-0028">Amino-acid biosynthesis</keyword>
<evidence type="ECO:0000256" key="1">
    <source>
        <dbReference type="ARBA" id="ARBA00004741"/>
    </source>
</evidence>
<dbReference type="Gene3D" id="3.40.190.10">
    <property type="entry name" value="Periplasmic binding protein-like II"/>
    <property type="match status" value="2"/>
</dbReference>
<dbReference type="GO" id="GO:0005737">
    <property type="term" value="C:cytoplasm"/>
    <property type="evidence" value="ECO:0007669"/>
    <property type="project" value="TreeGrafter"/>
</dbReference>
<keyword evidence="4" id="KW-0057">Aromatic amino acid biosynthesis</keyword>
<dbReference type="SUPFAM" id="SSF53850">
    <property type="entry name" value="Periplasmic binding protein-like II"/>
    <property type="match status" value="1"/>
</dbReference>